<dbReference type="AlphaFoldDB" id="A0A164PC66"/>
<evidence type="ECO:0000256" key="1">
    <source>
        <dbReference type="SAM" id="MobiDB-lite"/>
    </source>
</evidence>
<accession>A0A164PC66</accession>
<proteinExistence type="predicted"/>
<feature type="region of interest" description="Disordered" evidence="1">
    <location>
        <begin position="57"/>
        <end position="77"/>
    </location>
</feature>
<gene>
    <name evidence="2" type="ORF">APZ42_029756</name>
</gene>
<evidence type="ECO:0000313" key="2">
    <source>
        <dbReference type="EMBL" id="KZS06697.1"/>
    </source>
</evidence>
<feature type="region of interest" description="Disordered" evidence="1">
    <location>
        <begin position="1"/>
        <end position="24"/>
    </location>
</feature>
<dbReference type="EMBL" id="LRGB01002644">
    <property type="protein sequence ID" value="KZS06697.1"/>
    <property type="molecule type" value="Genomic_DNA"/>
</dbReference>
<keyword evidence="3" id="KW-1185">Reference proteome</keyword>
<reference evidence="2 3" key="1">
    <citation type="submission" date="2016-03" db="EMBL/GenBank/DDBJ databases">
        <title>EvidentialGene: Evidence-directed Construction of Genes on Genomes.</title>
        <authorList>
            <person name="Gilbert D.G."/>
            <person name="Choi J.-H."/>
            <person name="Mockaitis K."/>
            <person name="Colbourne J."/>
            <person name="Pfrender M."/>
        </authorList>
    </citation>
    <scope>NUCLEOTIDE SEQUENCE [LARGE SCALE GENOMIC DNA]</scope>
    <source>
        <strain evidence="2 3">Xinb3</strain>
        <tissue evidence="2">Complete organism</tissue>
    </source>
</reference>
<evidence type="ECO:0000313" key="3">
    <source>
        <dbReference type="Proteomes" id="UP000076858"/>
    </source>
</evidence>
<comment type="caution">
    <text evidence="2">The sequence shown here is derived from an EMBL/GenBank/DDBJ whole genome shotgun (WGS) entry which is preliminary data.</text>
</comment>
<feature type="compositionally biased region" description="Polar residues" evidence="1">
    <location>
        <begin position="13"/>
        <end position="24"/>
    </location>
</feature>
<organism evidence="2 3">
    <name type="scientific">Daphnia magna</name>
    <dbReference type="NCBI Taxonomy" id="35525"/>
    <lineage>
        <taxon>Eukaryota</taxon>
        <taxon>Metazoa</taxon>
        <taxon>Ecdysozoa</taxon>
        <taxon>Arthropoda</taxon>
        <taxon>Crustacea</taxon>
        <taxon>Branchiopoda</taxon>
        <taxon>Diplostraca</taxon>
        <taxon>Cladocera</taxon>
        <taxon>Anomopoda</taxon>
        <taxon>Daphniidae</taxon>
        <taxon>Daphnia</taxon>
    </lineage>
</organism>
<sequence length="77" mass="8601">MTSLHARNRQVEKTQSSCGGPITSTAKRCNCISDDQNFVRLKRLHNLKSSLAHAEGENKVKMSKREKRTIVIGPPPN</sequence>
<name>A0A164PC66_9CRUS</name>
<dbReference type="Proteomes" id="UP000076858">
    <property type="component" value="Unassembled WGS sequence"/>
</dbReference>
<protein>
    <submittedName>
        <fullName evidence="2">WD repeat-containing protein</fullName>
    </submittedName>
</protein>